<accession>A0A9N7TLU3</accession>
<organism evidence="2 3">
    <name type="scientific">Pleuronectes platessa</name>
    <name type="common">European plaice</name>
    <dbReference type="NCBI Taxonomy" id="8262"/>
    <lineage>
        <taxon>Eukaryota</taxon>
        <taxon>Metazoa</taxon>
        <taxon>Chordata</taxon>
        <taxon>Craniata</taxon>
        <taxon>Vertebrata</taxon>
        <taxon>Euteleostomi</taxon>
        <taxon>Actinopterygii</taxon>
        <taxon>Neopterygii</taxon>
        <taxon>Teleostei</taxon>
        <taxon>Neoteleostei</taxon>
        <taxon>Acanthomorphata</taxon>
        <taxon>Carangaria</taxon>
        <taxon>Pleuronectiformes</taxon>
        <taxon>Pleuronectoidei</taxon>
        <taxon>Pleuronectidae</taxon>
        <taxon>Pleuronectes</taxon>
    </lineage>
</organism>
<evidence type="ECO:0000313" key="3">
    <source>
        <dbReference type="Proteomes" id="UP001153269"/>
    </source>
</evidence>
<proteinExistence type="predicted"/>
<dbReference type="Proteomes" id="UP001153269">
    <property type="component" value="Unassembled WGS sequence"/>
</dbReference>
<protein>
    <submittedName>
        <fullName evidence="2">Uncharacterized protein</fullName>
    </submittedName>
</protein>
<feature type="compositionally biased region" description="Low complexity" evidence="1">
    <location>
        <begin position="7"/>
        <end position="28"/>
    </location>
</feature>
<sequence length="107" mass="11304">MNLGQEGSRLSGPQQSSSSSRLRTGSGTYTHTQPGPGCTSTPLGGLHWVNSGTTGRDLNWVTGWNPADLQWGSSSGPFLYLTEPLGGSGNTPLLILLLQRCQFPDDS</sequence>
<name>A0A9N7TLU3_PLEPL</name>
<evidence type="ECO:0000313" key="2">
    <source>
        <dbReference type="EMBL" id="CAB1415400.1"/>
    </source>
</evidence>
<feature type="region of interest" description="Disordered" evidence="1">
    <location>
        <begin position="1"/>
        <end position="44"/>
    </location>
</feature>
<comment type="caution">
    <text evidence="2">The sequence shown here is derived from an EMBL/GenBank/DDBJ whole genome shotgun (WGS) entry which is preliminary data.</text>
</comment>
<feature type="compositionally biased region" description="Polar residues" evidence="1">
    <location>
        <begin position="29"/>
        <end position="42"/>
    </location>
</feature>
<reference evidence="2" key="1">
    <citation type="submission" date="2020-03" db="EMBL/GenBank/DDBJ databases">
        <authorList>
            <person name="Weist P."/>
        </authorList>
    </citation>
    <scope>NUCLEOTIDE SEQUENCE</scope>
</reference>
<dbReference type="AlphaFoldDB" id="A0A9N7TLU3"/>
<evidence type="ECO:0000256" key="1">
    <source>
        <dbReference type="SAM" id="MobiDB-lite"/>
    </source>
</evidence>
<dbReference type="EMBL" id="CADEAL010000155">
    <property type="protein sequence ID" value="CAB1415400.1"/>
    <property type="molecule type" value="Genomic_DNA"/>
</dbReference>
<keyword evidence="3" id="KW-1185">Reference proteome</keyword>
<gene>
    <name evidence="2" type="ORF">PLEPLA_LOCUS3116</name>
</gene>